<protein>
    <submittedName>
        <fullName evidence="2">Uncharacterized protein</fullName>
    </submittedName>
</protein>
<organism evidence="2 3">
    <name type="scientific">Eragrostis curvula</name>
    <name type="common">weeping love grass</name>
    <dbReference type="NCBI Taxonomy" id="38414"/>
    <lineage>
        <taxon>Eukaryota</taxon>
        <taxon>Viridiplantae</taxon>
        <taxon>Streptophyta</taxon>
        <taxon>Embryophyta</taxon>
        <taxon>Tracheophyta</taxon>
        <taxon>Spermatophyta</taxon>
        <taxon>Magnoliopsida</taxon>
        <taxon>Liliopsida</taxon>
        <taxon>Poales</taxon>
        <taxon>Poaceae</taxon>
        <taxon>PACMAD clade</taxon>
        <taxon>Chloridoideae</taxon>
        <taxon>Eragrostideae</taxon>
        <taxon>Eragrostidinae</taxon>
        <taxon>Eragrostis</taxon>
    </lineage>
</organism>
<comment type="caution">
    <text evidence="2">The sequence shown here is derived from an EMBL/GenBank/DDBJ whole genome shotgun (WGS) entry which is preliminary data.</text>
</comment>
<evidence type="ECO:0000313" key="3">
    <source>
        <dbReference type="Proteomes" id="UP000324897"/>
    </source>
</evidence>
<name>A0A5J9VHY9_9POAL</name>
<dbReference type="AlphaFoldDB" id="A0A5J9VHY9"/>
<evidence type="ECO:0000256" key="1">
    <source>
        <dbReference type="SAM" id="MobiDB-lite"/>
    </source>
</evidence>
<reference evidence="2 3" key="1">
    <citation type="journal article" date="2019" name="Sci. Rep.">
        <title>A high-quality genome of Eragrostis curvula grass provides insights into Poaceae evolution and supports new strategies to enhance forage quality.</title>
        <authorList>
            <person name="Carballo J."/>
            <person name="Santos B.A.C.M."/>
            <person name="Zappacosta D."/>
            <person name="Garbus I."/>
            <person name="Selva J.P."/>
            <person name="Gallo C.A."/>
            <person name="Diaz A."/>
            <person name="Albertini E."/>
            <person name="Caccamo M."/>
            <person name="Echenique V."/>
        </authorList>
    </citation>
    <scope>NUCLEOTIDE SEQUENCE [LARGE SCALE GENOMIC DNA]</scope>
    <source>
        <strain evidence="3">cv. Victoria</strain>
        <tissue evidence="2">Leaf</tissue>
    </source>
</reference>
<proteinExistence type="predicted"/>
<feature type="compositionally biased region" description="Polar residues" evidence="1">
    <location>
        <begin position="109"/>
        <end position="119"/>
    </location>
</feature>
<feature type="region of interest" description="Disordered" evidence="1">
    <location>
        <begin position="1"/>
        <end position="76"/>
    </location>
</feature>
<gene>
    <name evidence="2" type="ORF">EJB05_16427</name>
</gene>
<sequence>MGCAASSDDRAERRRRGRALGHSEASSTGQLEVRLLGQDQEPSARKRRGCKVAPEPKEEEQEDPAAPEPAMPGSPSFRYYCQKAAAVDALVAEVEARDGEGSIRITEPAETSQAPTTNEPIAEDTTNNKKIVEVPKPKPVSKWLRFRGLAIVAAAWYNLFSRRRSKAPTPPSVAAAKSHPPTLTPDPAAAAARSHT</sequence>
<dbReference type="Gramene" id="TVU34590">
    <property type="protein sequence ID" value="TVU34590"/>
    <property type="gene ID" value="EJB05_16427"/>
</dbReference>
<keyword evidence="3" id="KW-1185">Reference proteome</keyword>
<dbReference type="EMBL" id="RWGY01000009">
    <property type="protein sequence ID" value="TVU34590.1"/>
    <property type="molecule type" value="Genomic_DNA"/>
</dbReference>
<evidence type="ECO:0000313" key="2">
    <source>
        <dbReference type="EMBL" id="TVU34590.1"/>
    </source>
</evidence>
<accession>A0A5J9VHY9</accession>
<dbReference type="Proteomes" id="UP000324897">
    <property type="component" value="Unassembled WGS sequence"/>
</dbReference>
<feature type="region of interest" description="Disordered" evidence="1">
    <location>
        <begin position="99"/>
        <end position="129"/>
    </location>
</feature>
<dbReference type="OrthoDB" id="688058at2759"/>
<feature type="region of interest" description="Disordered" evidence="1">
    <location>
        <begin position="164"/>
        <end position="196"/>
    </location>
</feature>